<keyword evidence="4 6" id="KW-0862">Zinc</keyword>
<dbReference type="InterPro" id="IPR001781">
    <property type="entry name" value="Znf_LIM"/>
</dbReference>
<dbReference type="PANTHER" id="PTHR24215">
    <property type="entry name" value="RHO-GTPASE-ACTIVATING PROTEIN LRG1"/>
    <property type="match status" value="1"/>
</dbReference>
<feature type="domain" description="LIM zinc-binding" evidence="7">
    <location>
        <begin position="5"/>
        <end position="66"/>
    </location>
</feature>
<dbReference type="PANTHER" id="PTHR24215:SF35">
    <property type="entry name" value="MUSCLE LIM PROTEIN MLP84B"/>
    <property type="match status" value="1"/>
</dbReference>
<proteinExistence type="predicted"/>
<keyword evidence="2 6" id="KW-0479">Metal-binding</keyword>
<dbReference type="Gene3D" id="2.10.110.10">
    <property type="entry name" value="Cysteine Rich Protein"/>
    <property type="match status" value="1"/>
</dbReference>
<sequence>MSGTPICPTCHKRVYFNERLTFAGKDYHKIGCFKCTSCHKTLEISKARESDGMPYCVNCHAQKQGLKGFQPGNVLTSYTGYGGGKGEVDNSTVVGGRIAEVAAQEEAEQMRNAPVRSEPAAPSDLPKFCPSCGAKNNGGKFCSECGNKF</sequence>
<name>A0ABQ0DDM2_9EUKA</name>
<organism evidence="8 9">
    <name type="scientific">Entamoeba nuttalli</name>
    <dbReference type="NCBI Taxonomy" id="412467"/>
    <lineage>
        <taxon>Eukaryota</taxon>
        <taxon>Amoebozoa</taxon>
        <taxon>Evosea</taxon>
        <taxon>Archamoebae</taxon>
        <taxon>Mastigamoebida</taxon>
        <taxon>Entamoebidae</taxon>
        <taxon>Entamoeba</taxon>
    </lineage>
</organism>
<keyword evidence="6" id="KW-0440">LIM domain</keyword>
<evidence type="ECO:0000256" key="2">
    <source>
        <dbReference type="ARBA" id="ARBA00022723"/>
    </source>
</evidence>
<dbReference type="SUPFAM" id="SSF57716">
    <property type="entry name" value="Glucocorticoid receptor-like (DNA-binding domain)"/>
    <property type="match status" value="1"/>
</dbReference>
<dbReference type="PROSITE" id="PS50023">
    <property type="entry name" value="LIM_DOMAIN_2"/>
    <property type="match status" value="1"/>
</dbReference>
<evidence type="ECO:0000256" key="1">
    <source>
        <dbReference type="ARBA" id="ARBA00004123"/>
    </source>
</evidence>
<dbReference type="SMART" id="SM00132">
    <property type="entry name" value="LIM"/>
    <property type="match status" value="1"/>
</dbReference>
<evidence type="ECO:0000256" key="3">
    <source>
        <dbReference type="ARBA" id="ARBA00022737"/>
    </source>
</evidence>
<reference evidence="8 9" key="1">
    <citation type="journal article" date="2019" name="PLoS Negl. Trop. Dis.">
        <title>Whole genome sequencing of Entamoeba nuttalli reveals mammalian host-related molecular signatures and a novel octapeptide-repeat surface protein.</title>
        <authorList>
            <person name="Tanaka M."/>
            <person name="Makiuchi T."/>
            <person name="Komiyama T."/>
            <person name="Shiina T."/>
            <person name="Osaki K."/>
            <person name="Tachibana H."/>
        </authorList>
    </citation>
    <scope>NUCLEOTIDE SEQUENCE [LARGE SCALE GENOMIC DNA]</scope>
    <source>
        <strain evidence="8 9">P19-061405</strain>
    </source>
</reference>
<keyword evidence="9" id="KW-1185">Reference proteome</keyword>
<evidence type="ECO:0000313" key="8">
    <source>
        <dbReference type="EMBL" id="GAB1220960.1"/>
    </source>
</evidence>
<evidence type="ECO:0000256" key="6">
    <source>
        <dbReference type="PROSITE-ProRule" id="PRU00125"/>
    </source>
</evidence>
<comment type="subcellular location">
    <subcellularLocation>
        <location evidence="1">Nucleus</location>
    </subcellularLocation>
</comment>
<accession>A0ABQ0DDM2</accession>
<dbReference type="CDD" id="cd09326">
    <property type="entry name" value="LIM_CRP_like"/>
    <property type="match status" value="1"/>
</dbReference>
<dbReference type="Pfam" id="PF00412">
    <property type="entry name" value="LIM"/>
    <property type="match status" value="1"/>
</dbReference>
<protein>
    <recommendedName>
        <fullName evidence="7">LIM zinc-binding domain-containing protein</fullName>
    </recommendedName>
</protein>
<evidence type="ECO:0000256" key="4">
    <source>
        <dbReference type="ARBA" id="ARBA00022833"/>
    </source>
</evidence>
<dbReference type="Proteomes" id="UP001628156">
    <property type="component" value="Unassembled WGS sequence"/>
</dbReference>
<evidence type="ECO:0000259" key="7">
    <source>
        <dbReference type="PROSITE" id="PS50023"/>
    </source>
</evidence>
<comment type="caution">
    <text evidence="8">The sequence shown here is derived from an EMBL/GenBank/DDBJ whole genome shotgun (WGS) entry which is preliminary data.</text>
</comment>
<gene>
    <name evidence="8" type="ORF">ENUP19_0061G0120</name>
</gene>
<evidence type="ECO:0000256" key="5">
    <source>
        <dbReference type="ARBA" id="ARBA00023242"/>
    </source>
</evidence>
<evidence type="ECO:0000313" key="9">
    <source>
        <dbReference type="Proteomes" id="UP001628156"/>
    </source>
</evidence>
<keyword evidence="3" id="KW-0677">Repeat</keyword>
<dbReference type="EMBL" id="BAAFRS010000061">
    <property type="protein sequence ID" value="GAB1220960.1"/>
    <property type="molecule type" value="Genomic_DNA"/>
</dbReference>
<keyword evidence="5" id="KW-0539">Nucleus</keyword>